<evidence type="ECO:0000256" key="7">
    <source>
        <dbReference type="ARBA" id="ARBA00022723"/>
    </source>
</evidence>
<keyword evidence="6 15" id="KW-0808">Transferase</keyword>
<dbReference type="OrthoDB" id="185455at2759"/>
<dbReference type="EMBL" id="KN817524">
    <property type="protein sequence ID" value="KJA27517.1"/>
    <property type="molecule type" value="Genomic_DNA"/>
</dbReference>
<keyword evidence="8 15" id="KW-0227">DNA damage</keyword>
<feature type="region of interest" description="Disordered" evidence="16">
    <location>
        <begin position="246"/>
        <end position="334"/>
    </location>
</feature>
<evidence type="ECO:0000256" key="13">
    <source>
        <dbReference type="ARBA" id="ARBA00023204"/>
    </source>
</evidence>
<sequence>MVSASDVDRLFLQAVLSRGVMSSKLAQLLWEKSIEAVNSSNDDLKLKYSNDKQSWDAFVAKINRSLDKLQLEFRALHDELTGKEMYAIVNRKDDEIAQMATDYTPAEITFFKAVVEQIILAPHEAYSVSSIAALRELTAAKITITKAQAEVVLASFVAKGWLLKSKRGRYSLSTRALLELIPYLKSSYPDDIIECTICMDILTRGIACFTPNCTVRMHLHCFNTFRKRNNGCPSCGNDWPRDVRDKKLVPVGEEAAKEGDDRRRHVRLAEGEGSDEEEEEEPLTQDSPPKKAARGKGKQRAAEREDSMDAEDDDESQSTQPTQSTQRTRRSTRR</sequence>
<dbReference type="PANTHER" id="PTHR20973">
    <property type="entry name" value="NON-SMC ELEMENT 1-RELATED"/>
    <property type="match status" value="1"/>
</dbReference>
<comment type="subunit">
    <text evidence="15">Component of the Smc5-Smc6 complex.</text>
</comment>
<gene>
    <name evidence="18" type="ORF">HYPSUDRAFT_130943</name>
</gene>
<dbReference type="GO" id="GO:0061630">
    <property type="term" value="F:ubiquitin protein ligase activity"/>
    <property type="evidence" value="ECO:0007669"/>
    <property type="project" value="UniProtKB-EC"/>
</dbReference>
<dbReference type="Proteomes" id="UP000054270">
    <property type="component" value="Unassembled WGS sequence"/>
</dbReference>
<dbReference type="Gene3D" id="1.10.10.10">
    <property type="entry name" value="Winged helix-like DNA-binding domain superfamily/Winged helix DNA-binding domain"/>
    <property type="match status" value="1"/>
</dbReference>
<dbReference type="AlphaFoldDB" id="A0A0D2LIP9"/>
<evidence type="ECO:0000259" key="17">
    <source>
        <dbReference type="Pfam" id="PF08746"/>
    </source>
</evidence>
<feature type="domain" description="Non-structural maintenance of chromosomes element 1 RING C4HC3-type" evidence="17">
    <location>
        <begin position="195"/>
        <end position="235"/>
    </location>
</feature>
<feature type="compositionally biased region" description="Acidic residues" evidence="16">
    <location>
        <begin position="272"/>
        <end position="283"/>
    </location>
</feature>
<comment type="function">
    <text evidence="15">Acts in a DNA repair pathway for removal of UV-induced DNA damage that is distinct from classical nucleotide excision repair and in repair of ionizing radiation damage. Functions in homologous recombination repair of DNA double strand breaks and in recovery of stalled replication forks.</text>
</comment>
<dbReference type="InterPro" id="IPR014857">
    <property type="entry name" value="Nse1_RING_C4HC3-type"/>
</dbReference>
<keyword evidence="11 15" id="KW-0862">Zinc</keyword>
<evidence type="ECO:0000256" key="10">
    <source>
        <dbReference type="ARBA" id="ARBA00022786"/>
    </source>
</evidence>
<dbReference type="CDD" id="cd16493">
    <property type="entry name" value="RING-CH-C4HC3_NSE1"/>
    <property type="match status" value="1"/>
</dbReference>
<dbReference type="EC" id="2.3.2.27" evidence="4 15"/>
<evidence type="ECO:0000256" key="9">
    <source>
        <dbReference type="ARBA" id="ARBA00022771"/>
    </source>
</evidence>
<protein>
    <recommendedName>
        <fullName evidence="5 15">Non-structural maintenance of chromosomes element 1 homolog</fullName>
        <ecNumber evidence="4 15">2.3.2.27</ecNumber>
    </recommendedName>
</protein>
<comment type="similarity">
    <text evidence="3 15">Belongs to the NSE1 family.</text>
</comment>
<dbReference type="InterPro" id="IPR036388">
    <property type="entry name" value="WH-like_DNA-bd_sf"/>
</dbReference>
<name>A0A0D2LIP9_HYPSF</name>
<dbReference type="GO" id="GO:0005634">
    <property type="term" value="C:nucleus"/>
    <property type="evidence" value="ECO:0007669"/>
    <property type="project" value="UniProtKB-SubCell"/>
</dbReference>
<accession>A0A0D2LIP9</accession>
<organism evidence="18 19">
    <name type="scientific">Hypholoma sublateritium (strain FD-334 SS-4)</name>
    <dbReference type="NCBI Taxonomy" id="945553"/>
    <lineage>
        <taxon>Eukaryota</taxon>
        <taxon>Fungi</taxon>
        <taxon>Dikarya</taxon>
        <taxon>Basidiomycota</taxon>
        <taxon>Agaricomycotina</taxon>
        <taxon>Agaricomycetes</taxon>
        <taxon>Agaricomycetidae</taxon>
        <taxon>Agaricales</taxon>
        <taxon>Agaricineae</taxon>
        <taxon>Strophariaceae</taxon>
        <taxon>Hypholoma</taxon>
    </lineage>
</organism>
<comment type="catalytic activity">
    <reaction evidence="1 15">
        <text>S-ubiquitinyl-[E2 ubiquitin-conjugating enzyme]-L-cysteine + [acceptor protein]-L-lysine = [E2 ubiquitin-conjugating enzyme]-L-cysteine + N(6)-ubiquitinyl-[acceptor protein]-L-lysine.</text>
        <dbReference type="EC" id="2.3.2.27"/>
    </reaction>
</comment>
<dbReference type="SUPFAM" id="SSF57850">
    <property type="entry name" value="RING/U-box"/>
    <property type="match status" value="1"/>
</dbReference>
<keyword evidence="12 15" id="KW-0233">DNA recombination</keyword>
<proteinExistence type="inferred from homology"/>
<keyword evidence="10 15" id="KW-0833">Ubl conjugation pathway</keyword>
<reference evidence="19" key="1">
    <citation type="submission" date="2014-04" db="EMBL/GenBank/DDBJ databases">
        <title>Evolutionary Origins and Diversification of the Mycorrhizal Mutualists.</title>
        <authorList>
            <consortium name="DOE Joint Genome Institute"/>
            <consortium name="Mycorrhizal Genomics Consortium"/>
            <person name="Kohler A."/>
            <person name="Kuo A."/>
            <person name="Nagy L.G."/>
            <person name="Floudas D."/>
            <person name="Copeland A."/>
            <person name="Barry K.W."/>
            <person name="Cichocki N."/>
            <person name="Veneault-Fourrey C."/>
            <person name="LaButti K."/>
            <person name="Lindquist E.A."/>
            <person name="Lipzen A."/>
            <person name="Lundell T."/>
            <person name="Morin E."/>
            <person name="Murat C."/>
            <person name="Riley R."/>
            <person name="Ohm R."/>
            <person name="Sun H."/>
            <person name="Tunlid A."/>
            <person name="Henrissat B."/>
            <person name="Grigoriev I.V."/>
            <person name="Hibbett D.S."/>
            <person name="Martin F."/>
        </authorList>
    </citation>
    <scope>NUCLEOTIDE SEQUENCE [LARGE SCALE GENOMIC DNA]</scope>
    <source>
        <strain evidence="19">FD-334 SS-4</strain>
    </source>
</reference>
<evidence type="ECO:0000256" key="8">
    <source>
        <dbReference type="ARBA" id="ARBA00022763"/>
    </source>
</evidence>
<evidence type="ECO:0000256" key="4">
    <source>
        <dbReference type="ARBA" id="ARBA00012483"/>
    </source>
</evidence>
<dbReference type="GO" id="GO:0000724">
    <property type="term" value="P:double-strand break repair via homologous recombination"/>
    <property type="evidence" value="ECO:0007669"/>
    <property type="project" value="TreeGrafter"/>
</dbReference>
<evidence type="ECO:0000256" key="12">
    <source>
        <dbReference type="ARBA" id="ARBA00023172"/>
    </source>
</evidence>
<dbReference type="Pfam" id="PF07574">
    <property type="entry name" value="SMC_Nse1"/>
    <property type="match status" value="1"/>
</dbReference>
<dbReference type="Gene3D" id="3.30.40.10">
    <property type="entry name" value="Zinc/RING finger domain, C3HC4 (zinc finger)"/>
    <property type="match status" value="1"/>
</dbReference>
<evidence type="ECO:0000313" key="18">
    <source>
        <dbReference type="EMBL" id="KJA27517.1"/>
    </source>
</evidence>
<keyword evidence="9 15" id="KW-0863">Zinc-finger</keyword>
<dbReference type="GO" id="GO:0030915">
    <property type="term" value="C:Smc5-Smc6 complex"/>
    <property type="evidence" value="ECO:0007669"/>
    <property type="project" value="UniProtKB-UniRule"/>
</dbReference>
<feature type="compositionally biased region" description="Basic and acidic residues" evidence="16">
    <location>
        <begin position="246"/>
        <end position="270"/>
    </location>
</feature>
<dbReference type="OMA" id="WPGDKFV"/>
<comment type="subcellular location">
    <subcellularLocation>
        <location evidence="2 15">Nucleus</location>
    </subcellularLocation>
</comment>
<dbReference type="Gene3D" id="3.90.1150.220">
    <property type="match status" value="1"/>
</dbReference>
<evidence type="ECO:0000313" key="19">
    <source>
        <dbReference type="Proteomes" id="UP000054270"/>
    </source>
</evidence>
<dbReference type="STRING" id="945553.A0A0D2LIP9"/>
<evidence type="ECO:0000256" key="14">
    <source>
        <dbReference type="ARBA" id="ARBA00023242"/>
    </source>
</evidence>
<evidence type="ECO:0000256" key="3">
    <source>
        <dbReference type="ARBA" id="ARBA00010258"/>
    </source>
</evidence>
<feature type="compositionally biased region" description="Low complexity" evidence="16">
    <location>
        <begin position="317"/>
        <end position="326"/>
    </location>
</feature>
<dbReference type="InterPro" id="IPR011513">
    <property type="entry name" value="Nse1"/>
</dbReference>
<dbReference type="FunFam" id="1.10.10.10:FF:000270">
    <property type="entry name" value="Non-structural maintenance of chromosomes element 1 homolog"/>
    <property type="match status" value="1"/>
</dbReference>
<evidence type="ECO:0000256" key="11">
    <source>
        <dbReference type="ARBA" id="ARBA00022833"/>
    </source>
</evidence>
<evidence type="ECO:0000256" key="2">
    <source>
        <dbReference type="ARBA" id="ARBA00004123"/>
    </source>
</evidence>
<evidence type="ECO:0000256" key="5">
    <source>
        <dbReference type="ARBA" id="ARBA00019422"/>
    </source>
</evidence>
<dbReference type="InterPro" id="IPR013083">
    <property type="entry name" value="Znf_RING/FYVE/PHD"/>
</dbReference>
<evidence type="ECO:0000256" key="16">
    <source>
        <dbReference type="SAM" id="MobiDB-lite"/>
    </source>
</evidence>
<keyword evidence="19" id="KW-1185">Reference proteome</keyword>
<dbReference type="PANTHER" id="PTHR20973:SF0">
    <property type="entry name" value="NON-STRUCTURAL MAINTENANCE OF CHROMOSOMES ELEMENT 1 HOMOLOG"/>
    <property type="match status" value="1"/>
</dbReference>
<dbReference type="Pfam" id="PF08746">
    <property type="entry name" value="zf-RING-like"/>
    <property type="match status" value="1"/>
</dbReference>
<keyword evidence="13 15" id="KW-0234">DNA repair</keyword>
<evidence type="ECO:0000256" key="1">
    <source>
        <dbReference type="ARBA" id="ARBA00000900"/>
    </source>
</evidence>
<evidence type="ECO:0000256" key="15">
    <source>
        <dbReference type="RuleBase" id="RU368018"/>
    </source>
</evidence>
<keyword evidence="7 15" id="KW-0479">Metal-binding</keyword>
<evidence type="ECO:0000256" key="6">
    <source>
        <dbReference type="ARBA" id="ARBA00022679"/>
    </source>
</evidence>
<keyword evidence="14 15" id="KW-0539">Nucleus</keyword>
<dbReference type="GO" id="GO:0008270">
    <property type="term" value="F:zinc ion binding"/>
    <property type="evidence" value="ECO:0007669"/>
    <property type="project" value="UniProtKB-KW"/>
</dbReference>